<dbReference type="Gene3D" id="3.10.350.10">
    <property type="entry name" value="LysM domain"/>
    <property type="match status" value="2"/>
</dbReference>
<dbReference type="EMBL" id="LCFD01000021">
    <property type="protein sequence ID" value="KKS85087.1"/>
    <property type="molecule type" value="Genomic_DNA"/>
</dbReference>
<gene>
    <name evidence="3" type="ORF">UV61_C0021G0003</name>
</gene>
<feature type="domain" description="LysM" evidence="2">
    <location>
        <begin position="117"/>
        <end position="161"/>
    </location>
</feature>
<evidence type="ECO:0000313" key="3">
    <source>
        <dbReference type="EMBL" id="KKS85087.1"/>
    </source>
</evidence>
<evidence type="ECO:0000256" key="1">
    <source>
        <dbReference type="SAM" id="Phobius"/>
    </source>
</evidence>
<dbReference type="PANTHER" id="PTHR21666:SF270">
    <property type="entry name" value="MUREIN HYDROLASE ACTIVATOR ENVC"/>
    <property type="match status" value="1"/>
</dbReference>
<name>A0A0G1CHX2_9BACT</name>
<dbReference type="SUPFAM" id="SSF51261">
    <property type="entry name" value="Duplicated hybrid motif"/>
    <property type="match status" value="1"/>
</dbReference>
<keyword evidence="1" id="KW-0812">Transmembrane</keyword>
<dbReference type="CDD" id="cd12797">
    <property type="entry name" value="M23_peptidase"/>
    <property type="match status" value="1"/>
</dbReference>
<dbReference type="CDD" id="cd00118">
    <property type="entry name" value="LysM"/>
    <property type="match status" value="2"/>
</dbReference>
<dbReference type="Gene3D" id="2.70.70.10">
    <property type="entry name" value="Glucose Permease (Domain IIA)"/>
    <property type="match status" value="1"/>
</dbReference>
<protein>
    <submittedName>
        <fullName evidence="3">Peptidase M23 family protein</fullName>
    </submittedName>
</protein>
<reference evidence="3 4" key="1">
    <citation type="journal article" date="2015" name="Nature">
        <title>rRNA introns, odd ribosomes, and small enigmatic genomes across a large radiation of phyla.</title>
        <authorList>
            <person name="Brown C.T."/>
            <person name="Hug L.A."/>
            <person name="Thomas B.C."/>
            <person name="Sharon I."/>
            <person name="Castelle C.J."/>
            <person name="Singh A."/>
            <person name="Wilkins M.J."/>
            <person name="Williams K.H."/>
            <person name="Banfield J.F."/>
        </authorList>
    </citation>
    <scope>NUCLEOTIDE SEQUENCE [LARGE SCALE GENOMIC DNA]</scope>
</reference>
<dbReference type="InterPro" id="IPR016047">
    <property type="entry name" value="M23ase_b-sheet_dom"/>
</dbReference>
<feature type="transmembrane region" description="Helical" evidence="1">
    <location>
        <begin position="55"/>
        <end position="75"/>
    </location>
</feature>
<dbReference type="InterPro" id="IPR050570">
    <property type="entry name" value="Cell_wall_metabolism_enzyme"/>
</dbReference>
<comment type="caution">
    <text evidence="3">The sequence shown here is derived from an EMBL/GenBank/DDBJ whole genome shotgun (WGS) entry which is preliminary data.</text>
</comment>
<dbReference type="SUPFAM" id="SSF54106">
    <property type="entry name" value="LysM domain"/>
    <property type="match status" value="2"/>
</dbReference>
<dbReference type="SMART" id="SM00257">
    <property type="entry name" value="LysM"/>
    <property type="match status" value="2"/>
</dbReference>
<dbReference type="InterPro" id="IPR011055">
    <property type="entry name" value="Dup_hybrid_motif"/>
</dbReference>
<proteinExistence type="predicted"/>
<organism evidence="3 4">
    <name type="scientific">Candidatus Gottesmanbacteria bacterium GW2011_GWB1_43_11</name>
    <dbReference type="NCBI Taxonomy" id="1618446"/>
    <lineage>
        <taxon>Bacteria</taxon>
        <taxon>Candidatus Gottesmaniibacteriota</taxon>
    </lineage>
</organism>
<dbReference type="PANTHER" id="PTHR21666">
    <property type="entry name" value="PEPTIDASE-RELATED"/>
    <property type="match status" value="1"/>
</dbReference>
<dbReference type="Pfam" id="PF01551">
    <property type="entry name" value="Peptidase_M23"/>
    <property type="match status" value="1"/>
</dbReference>
<dbReference type="GO" id="GO:0004222">
    <property type="term" value="F:metalloendopeptidase activity"/>
    <property type="evidence" value="ECO:0007669"/>
    <property type="project" value="TreeGrafter"/>
</dbReference>
<keyword evidence="1" id="KW-1133">Transmembrane helix</keyword>
<keyword evidence="1" id="KW-0472">Membrane</keyword>
<sequence length="359" mass="39740">MRTLKDTSWDFLQFLRAVSLYTRRRLREFWTWFEAKKDTIVSFLVTKRGTYQRPFLHTSFFMLVGVGMVGLPIIANNYPSVSAEQLNNFTPPSAVLSSFDDQGTLTQVSEKPRDSVIAYKIEKGDVLSKIAEKFGVSIDSIKWLNPQLTDDDLTVGDSLQIPPVSGVVIKVQKGETIYSIAKKYKTDAQKILNWPFNDFVDLDTFALMAGQSLVVPDGIMPEAQPQYSPQAIAQVGKIVGNGQFIWPTVGIITQYPVSYHMALDIANSGLPAINAADGGKVVLVEFGRYGYGHHVIIDHGNGYQSLYGHMSDIYVKVGQAISKGQTIGKMGSTGRSSGPHLHFEIRQSGVLLNPLNFLK</sequence>
<evidence type="ECO:0000259" key="2">
    <source>
        <dbReference type="PROSITE" id="PS51782"/>
    </source>
</evidence>
<accession>A0A0G1CHX2</accession>
<dbReference type="PROSITE" id="PS51782">
    <property type="entry name" value="LYSM"/>
    <property type="match status" value="2"/>
</dbReference>
<dbReference type="Proteomes" id="UP000034050">
    <property type="component" value="Unassembled WGS sequence"/>
</dbReference>
<dbReference type="Pfam" id="PF01476">
    <property type="entry name" value="LysM"/>
    <property type="match status" value="2"/>
</dbReference>
<dbReference type="AlphaFoldDB" id="A0A0G1CHX2"/>
<dbReference type="InterPro" id="IPR018392">
    <property type="entry name" value="LysM"/>
</dbReference>
<evidence type="ECO:0000313" key="4">
    <source>
        <dbReference type="Proteomes" id="UP000034050"/>
    </source>
</evidence>
<feature type="domain" description="LysM" evidence="2">
    <location>
        <begin position="167"/>
        <end position="215"/>
    </location>
</feature>
<dbReference type="STRING" id="1618446.UV61_C0021G0003"/>
<dbReference type="InterPro" id="IPR036779">
    <property type="entry name" value="LysM_dom_sf"/>
</dbReference>